<dbReference type="InterPro" id="IPR038369">
    <property type="entry name" value="SpoVAD_sf"/>
</dbReference>
<dbReference type="Proteomes" id="UP000030832">
    <property type="component" value="Unassembled WGS sequence"/>
</dbReference>
<dbReference type="eggNOG" id="COG0332">
    <property type="taxonomic scope" value="Bacteria"/>
</dbReference>
<dbReference type="OrthoDB" id="9770068at2"/>
<dbReference type="NCBIfam" id="TIGR02845">
    <property type="entry name" value="spore_V_AD"/>
    <property type="match status" value="1"/>
</dbReference>
<gene>
    <name evidence="2" type="ORF">LQ50_10940</name>
</gene>
<comment type="caution">
    <text evidence="2">The sequence shown here is derived from an EMBL/GenBank/DDBJ whole genome shotgun (WGS) entry which is preliminary data.</text>
</comment>
<dbReference type="InterPro" id="IPR010894">
    <property type="entry name" value="SpoVAD"/>
</dbReference>
<organism evidence="2 3">
    <name type="scientific">Halalkalibacter okhensis</name>
    <dbReference type="NCBI Taxonomy" id="333138"/>
    <lineage>
        <taxon>Bacteria</taxon>
        <taxon>Bacillati</taxon>
        <taxon>Bacillota</taxon>
        <taxon>Bacilli</taxon>
        <taxon>Bacillales</taxon>
        <taxon>Bacillaceae</taxon>
        <taxon>Halalkalibacter</taxon>
    </lineage>
</organism>
<dbReference type="InterPro" id="IPR016039">
    <property type="entry name" value="Thiolase-like"/>
</dbReference>
<dbReference type="PIRSF" id="PIRSF011570">
    <property type="entry name" value="SpoVAD"/>
    <property type="match status" value="1"/>
</dbReference>
<keyword evidence="1" id="KW-0812">Transmembrane</keyword>
<dbReference type="RefSeq" id="WP_034628829.1">
    <property type="nucleotide sequence ID" value="NZ_JRJU01000011.1"/>
</dbReference>
<evidence type="ECO:0000256" key="1">
    <source>
        <dbReference type="SAM" id="Phobius"/>
    </source>
</evidence>
<dbReference type="Pfam" id="PF07451">
    <property type="entry name" value="SpoVAD"/>
    <property type="match status" value="1"/>
</dbReference>
<proteinExistence type="predicted"/>
<dbReference type="Gene3D" id="3.40.47.40">
    <property type="entry name" value="Stage V sporulation protein AD"/>
    <property type="match status" value="1"/>
</dbReference>
<dbReference type="GO" id="GO:0016746">
    <property type="term" value="F:acyltransferase activity"/>
    <property type="evidence" value="ECO:0007669"/>
    <property type="project" value="InterPro"/>
</dbReference>
<dbReference type="AlphaFoldDB" id="A0A0B0ICE8"/>
<dbReference type="STRING" id="333138.LQ50_10940"/>
<dbReference type="SUPFAM" id="SSF53901">
    <property type="entry name" value="Thiolase-like"/>
    <property type="match status" value="1"/>
</dbReference>
<keyword evidence="3" id="KW-1185">Reference proteome</keyword>
<evidence type="ECO:0000313" key="3">
    <source>
        <dbReference type="Proteomes" id="UP000030832"/>
    </source>
</evidence>
<reference evidence="2 3" key="1">
    <citation type="submission" date="2014-09" db="EMBL/GenBank/DDBJ databases">
        <title>Genome sequencing and annotation of Bacillus Okhensis strain Kh10-101T.</title>
        <authorList>
            <person name="Prakash J.S."/>
        </authorList>
    </citation>
    <scope>NUCLEOTIDE SEQUENCE [LARGE SCALE GENOMIC DNA]</scope>
    <source>
        <strain evidence="3">Kh10-101T</strain>
    </source>
</reference>
<protein>
    <submittedName>
        <fullName evidence="2">Stage V sporulation protein AD</fullName>
    </submittedName>
</protein>
<feature type="transmembrane region" description="Helical" evidence="1">
    <location>
        <begin position="103"/>
        <end position="124"/>
    </location>
</feature>
<name>A0A0B0ICE8_9BACI</name>
<keyword evidence="1" id="KW-1133">Transmembrane helix</keyword>
<dbReference type="NCBIfam" id="NF006160">
    <property type="entry name" value="PRK08304.1"/>
    <property type="match status" value="1"/>
</dbReference>
<keyword evidence="1" id="KW-0472">Membrane</keyword>
<accession>A0A0B0ICE8</accession>
<dbReference type="NCBIfam" id="NF009069">
    <property type="entry name" value="PRK12404.1"/>
    <property type="match status" value="1"/>
</dbReference>
<dbReference type="EMBL" id="JRJU01000011">
    <property type="protein sequence ID" value="KHF40248.1"/>
    <property type="molecule type" value="Genomic_DNA"/>
</dbReference>
<sequence length="337" mass="36939">MERRGKQTWHFDQPVYVQGAGTAVGPEELKGPLGTYFDVSYDNLYAGAENWELAERQLMQDAVEVALKQAEKKSSEMDYFFAGDLLNQIVTSNYYAREVDIPYFGLFAACATVMEGIALAALFVDTGVADLTLTAVSSHNATAERQFRYPTEFAGQRPDSATFTVTGAGAVVIGKKPTFIKVTDATIGKVMDYGIKQPFDMGSAMAPAAADTIITHLKETRREPSYYDVIVTGDLSRVGSGILRKLIQDKGLTLDRYDDCGVMIYHQEQPVFSGGSGAACPAVVTFGHLFKEMREGRIKRMLVVATGALLSPLMIQQKESIPSIAHAVAFEREEYHV</sequence>
<evidence type="ECO:0000313" key="2">
    <source>
        <dbReference type="EMBL" id="KHF40248.1"/>
    </source>
</evidence>